<dbReference type="InterPro" id="IPR050953">
    <property type="entry name" value="N4_N6_ade-DNA_methylase"/>
</dbReference>
<evidence type="ECO:0000259" key="8">
    <source>
        <dbReference type="Pfam" id="PF20467"/>
    </source>
</evidence>
<dbReference type="InterPro" id="IPR046818">
    <property type="entry name" value="MmeI_C"/>
</dbReference>
<evidence type="ECO:0000259" key="9">
    <source>
        <dbReference type="Pfam" id="PF20473"/>
    </source>
</evidence>
<dbReference type="Gene3D" id="3.40.50.150">
    <property type="entry name" value="Vaccinia Virus protein VP39"/>
    <property type="match status" value="1"/>
</dbReference>
<evidence type="ECO:0000313" key="12">
    <source>
        <dbReference type="Proteomes" id="UP000402241"/>
    </source>
</evidence>
<dbReference type="Pfam" id="PF20466">
    <property type="entry name" value="MmeI_TRD"/>
    <property type="match status" value="1"/>
</dbReference>
<keyword evidence="3" id="KW-0808">Transferase</keyword>
<dbReference type="InterPro" id="IPR046817">
    <property type="entry name" value="MmeI_N"/>
</dbReference>
<evidence type="ECO:0000259" key="7">
    <source>
        <dbReference type="Pfam" id="PF20466"/>
    </source>
</evidence>
<feature type="domain" description="MmeI-like helicase spacer" evidence="6">
    <location>
        <begin position="184"/>
        <end position="262"/>
    </location>
</feature>
<dbReference type="Pfam" id="PF20465">
    <property type="entry name" value="MmeI_hel"/>
    <property type="match status" value="1"/>
</dbReference>
<dbReference type="InterPro" id="IPR029063">
    <property type="entry name" value="SAM-dependent_MTases_sf"/>
</dbReference>
<protein>
    <recommendedName>
        <fullName evidence="1">site-specific DNA-methyltransferase (adenine-specific)</fullName>
        <ecNumber evidence="1">2.1.1.72</ecNumber>
    </recommendedName>
</protein>
<dbReference type="Proteomes" id="UP000477779">
    <property type="component" value="Unassembled WGS sequence"/>
</dbReference>
<feature type="domain" description="MmeI-like DNA-methyltransferase" evidence="9">
    <location>
        <begin position="338"/>
        <end position="607"/>
    </location>
</feature>
<accession>A0AAJ3DHP8</accession>
<evidence type="ECO:0000256" key="4">
    <source>
        <dbReference type="ARBA" id="ARBA00047942"/>
    </source>
</evidence>
<reference evidence="10 13" key="2">
    <citation type="submission" date="2020-02" db="EMBL/GenBank/DDBJ databases">
        <title>WGS of Micromonospora spp. isolated from hot spring.</title>
        <authorList>
            <person name="Thawai C."/>
        </authorList>
    </citation>
    <scope>NUCLEOTIDE SEQUENCE [LARGE SCALE GENOMIC DNA]</scope>
    <source>
        <strain evidence="10 13">TMS7</strain>
    </source>
</reference>
<evidence type="ECO:0000313" key="11">
    <source>
        <dbReference type="EMBL" id="QGL50468.1"/>
    </source>
</evidence>
<dbReference type="InterPro" id="IPR002052">
    <property type="entry name" value="DNA_methylase_N6_adenine_CS"/>
</dbReference>
<feature type="domain" description="MmeI-like target recognition" evidence="7">
    <location>
        <begin position="632"/>
        <end position="833"/>
    </location>
</feature>
<sequence length="930" mass="104631">MSTAKPLSYNEIRDRAVQFAARWRGETRENAEAQTFWNEWFAIFGLDRRRVVQFERKATRQSTRGRGRIDAFWEGQIAVEHKSAGRSLAEAEEQALDYLDSLSNAEQPRLVITSDFANFRVLDLEKDVTTEFALDELPAHIGQFAYLAGYETRTFKPEDAVNIKAAEMMGGVYDALADSGYSGHDLKVFLVRMMFLFFADDTGVWEKGLLTDFVETRTAEDGSDTGPLLERLFRVLDTPEGQRSRNLDAMLTRFPYVNGGLFRERIEIPDFDKELREKVLQCMAFDWSVVSPAIFGSLFQSVMDLDARRALGAHYTTEQNILKIVSALFLDDLRAEFERSKTSLRRLRALHDRLAQLTIFDPAAGSGNFLIIAYRELRRLELDILTSIEALTGSGQQHLDIQNISGLSRVNVDQFYAIEIEEFPARIAETAIYLVDHLANMELSKRFGQYFARIPLQAEAHIHIGNAIRMDWKDVLPAEKCSYILGNPPFVGMARLSREQQEDNRLAFSGLPGAARTGRLDYVACWYAKAIEYMRGTPIRAAFVSTNSITQGEQARALGPLLTASGYTIDFAHRTFKWTSEARGRAAVHVVVVGFSQDSSGRQKFIFEYPNSAAEPKVSAAKNINIYLADSDVVAISKHTTPLANVPKLTEGNRPQDGGGLIVLPEQREVILEKDPTAAKYLRRLIGSKGMLQGEERWCFWLAGADPRDIASSPTLRERMQVVRQARLDSPTPSAQARAATPSLFLAIRQPSSMWLCVPRHSSENRRYIPMAFYEPTEIAHDSTLTIDGADLYLFGILQSAMFMTWAWTVSGRLKSDIRLSPDLSYNSFPFPPKTPAAESKVAAAAQEVLDARSHYRSIPLGTLYSPTLMPPDLVQVHDTLDRLVDRLFGLRRPTDSERLAVLFQRYSELAAPLQSAKTPRAKATRKARQ</sequence>
<dbReference type="GO" id="GO:0032259">
    <property type="term" value="P:methylation"/>
    <property type="evidence" value="ECO:0007669"/>
    <property type="project" value="UniProtKB-KW"/>
</dbReference>
<evidence type="ECO:0000256" key="1">
    <source>
        <dbReference type="ARBA" id="ARBA00011900"/>
    </source>
</evidence>
<dbReference type="EMBL" id="CP045309">
    <property type="protein sequence ID" value="QGL50468.1"/>
    <property type="molecule type" value="Genomic_DNA"/>
</dbReference>
<dbReference type="Pfam" id="PF20464">
    <property type="entry name" value="MmeI_N"/>
    <property type="match status" value="1"/>
</dbReference>
<gene>
    <name evidence="10" type="ORF">G3561_01750</name>
    <name evidence="11" type="ORF">GCE86_27680</name>
</gene>
<feature type="domain" description="MmeI-like N-terminal" evidence="5">
    <location>
        <begin position="15"/>
        <end position="178"/>
    </location>
</feature>
<dbReference type="PANTHER" id="PTHR33841">
    <property type="entry name" value="DNA METHYLTRANSFERASE YEEA-RELATED"/>
    <property type="match status" value="1"/>
</dbReference>
<dbReference type="RefSeq" id="WP_154229612.1">
    <property type="nucleotide sequence ID" value="NZ_CP045309.1"/>
</dbReference>
<dbReference type="GO" id="GO:0003676">
    <property type="term" value="F:nucleic acid binding"/>
    <property type="evidence" value="ECO:0007669"/>
    <property type="project" value="InterPro"/>
</dbReference>
<dbReference type="PROSITE" id="PS00092">
    <property type="entry name" value="N6_MTASE"/>
    <property type="match status" value="1"/>
</dbReference>
<organism evidence="10 13">
    <name type="scientific">Micromonospora terminaliae</name>
    <dbReference type="NCBI Taxonomy" id="1914461"/>
    <lineage>
        <taxon>Bacteria</taxon>
        <taxon>Bacillati</taxon>
        <taxon>Actinomycetota</taxon>
        <taxon>Actinomycetes</taxon>
        <taxon>Micromonosporales</taxon>
        <taxon>Micromonosporaceae</taxon>
        <taxon>Micromonospora</taxon>
    </lineage>
</organism>
<keyword evidence="12" id="KW-1185">Reference proteome</keyword>
<dbReference type="GO" id="GO:0009007">
    <property type="term" value="F:site-specific DNA-methyltransferase (adenine-specific) activity"/>
    <property type="evidence" value="ECO:0007669"/>
    <property type="project" value="UniProtKB-EC"/>
</dbReference>
<dbReference type="InterPro" id="IPR046816">
    <property type="entry name" value="MmeI_Mtase"/>
</dbReference>
<dbReference type="EMBL" id="JAAHBZ010000001">
    <property type="protein sequence ID" value="NES26283.1"/>
    <property type="molecule type" value="Genomic_DNA"/>
</dbReference>
<dbReference type="Pfam" id="PF20467">
    <property type="entry name" value="MmeI_C"/>
    <property type="match status" value="1"/>
</dbReference>
<evidence type="ECO:0000256" key="3">
    <source>
        <dbReference type="ARBA" id="ARBA00022679"/>
    </source>
</evidence>
<dbReference type="PANTHER" id="PTHR33841:SF1">
    <property type="entry name" value="DNA METHYLTRANSFERASE A"/>
    <property type="match status" value="1"/>
</dbReference>
<comment type="catalytic activity">
    <reaction evidence="4">
        <text>a 2'-deoxyadenosine in DNA + S-adenosyl-L-methionine = an N(6)-methyl-2'-deoxyadenosine in DNA + S-adenosyl-L-homocysteine + H(+)</text>
        <dbReference type="Rhea" id="RHEA:15197"/>
        <dbReference type="Rhea" id="RHEA-COMP:12418"/>
        <dbReference type="Rhea" id="RHEA-COMP:12419"/>
        <dbReference type="ChEBI" id="CHEBI:15378"/>
        <dbReference type="ChEBI" id="CHEBI:57856"/>
        <dbReference type="ChEBI" id="CHEBI:59789"/>
        <dbReference type="ChEBI" id="CHEBI:90615"/>
        <dbReference type="ChEBI" id="CHEBI:90616"/>
        <dbReference type="EC" id="2.1.1.72"/>
    </reaction>
</comment>
<dbReference type="Pfam" id="PF20473">
    <property type="entry name" value="MmeI_Mtase"/>
    <property type="match status" value="1"/>
</dbReference>
<evidence type="ECO:0000259" key="5">
    <source>
        <dbReference type="Pfam" id="PF20464"/>
    </source>
</evidence>
<reference evidence="11 12" key="1">
    <citation type="submission" date="2019-10" db="EMBL/GenBank/DDBJ databases">
        <title>Genome Sequence of Micromonospora terminaliae DSM 101760.</title>
        <authorList>
            <person name="Guo L."/>
        </authorList>
    </citation>
    <scope>NUCLEOTIDE SEQUENCE [LARGE SCALE GENOMIC DNA]</scope>
    <source>
        <strain evidence="11 12">DSM 101760</strain>
    </source>
</reference>
<proteinExistence type="predicted"/>
<dbReference type="SUPFAM" id="SSF53335">
    <property type="entry name" value="S-adenosyl-L-methionine-dependent methyltransferases"/>
    <property type="match status" value="1"/>
</dbReference>
<evidence type="ECO:0000256" key="2">
    <source>
        <dbReference type="ARBA" id="ARBA00022603"/>
    </source>
</evidence>
<dbReference type="Proteomes" id="UP000402241">
    <property type="component" value="Chromosome"/>
</dbReference>
<dbReference type="EC" id="2.1.1.72" evidence="1"/>
<keyword evidence="2 10" id="KW-0489">Methyltransferase</keyword>
<dbReference type="InterPro" id="IPR046820">
    <property type="entry name" value="MmeI_TRD"/>
</dbReference>
<evidence type="ECO:0000259" key="6">
    <source>
        <dbReference type="Pfam" id="PF20465"/>
    </source>
</evidence>
<feature type="domain" description="MmeI-like C-terminal" evidence="8">
    <location>
        <begin position="836"/>
        <end position="914"/>
    </location>
</feature>
<dbReference type="AlphaFoldDB" id="A0AAJ3DHP8"/>
<evidence type="ECO:0000313" key="10">
    <source>
        <dbReference type="EMBL" id="NES26283.1"/>
    </source>
</evidence>
<name>A0AAJ3DHP8_9ACTN</name>
<evidence type="ECO:0000313" key="13">
    <source>
        <dbReference type="Proteomes" id="UP000477779"/>
    </source>
</evidence>
<dbReference type="InterPro" id="IPR046819">
    <property type="entry name" value="MmeI_hel"/>
</dbReference>